<accession>A0A059EY43</accession>
<proteinExistence type="predicted"/>
<reference evidence="2" key="1">
    <citation type="submission" date="2013-02" db="EMBL/GenBank/DDBJ databases">
        <authorList>
            <consortium name="The Broad Institute Genome Sequencing Platform"/>
            <person name="Cuomo C."/>
            <person name="Becnel J."/>
            <person name="Sanscrainte N."/>
            <person name="Walker B."/>
            <person name="Young S.K."/>
            <person name="Zeng Q."/>
            <person name="Gargeya S."/>
            <person name="Fitzgerald M."/>
            <person name="Haas B."/>
            <person name="Abouelleil A."/>
            <person name="Alvarado L."/>
            <person name="Arachchi H.M."/>
            <person name="Berlin A.M."/>
            <person name="Chapman S.B."/>
            <person name="Dewar J."/>
            <person name="Goldberg J."/>
            <person name="Griggs A."/>
            <person name="Gujja S."/>
            <person name="Hansen M."/>
            <person name="Howarth C."/>
            <person name="Imamovic A."/>
            <person name="Larimer J."/>
            <person name="McCowan C."/>
            <person name="Murphy C."/>
            <person name="Neiman D."/>
            <person name="Pearson M."/>
            <person name="Priest M."/>
            <person name="Roberts A."/>
            <person name="Saif S."/>
            <person name="Shea T."/>
            <person name="Sisk P."/>
            <person name="Sykes S."/>
            <person name="Wortman J."/>
            <person name="Nusbaum C."/>
            <person name="Birren B."/>
        </authorList>
    </citation>
    <scope>NUCLEOTIDE SEQUENCE [LARGE SCALE GENOMIC DNA]</scope>
    <source>
        <strain evidence="2">PRA339</strain>
    </source>
</reference>
<keyword evidence="2" id="KW-1185">Reference proteome</keyword>
<organism evidence="1 2">
    <name type="scientific">Anncaliia algerae PRA339</name>
    <dbReference type="NCBI Taxonomy" id="1288291"/>
    <lineage>
        <taxon>Eukaryota</taxon>
        <taxon>Fungi</taxon>
        <taxon>Fungi incertae sedis</taxon>
        <taxon>Microsporidia</taxon>
        <taxon>Tubulinosematoidea</taxon>
        <taxon>Tubulinosematidae</taxon>
        <taxon>Anncaliia</taxon>
    </lineage>
</organism>
<dbReference type="VEuPathDB" id="MicrosporidiaDB:H312_02960"/>
<evidence type="ECO:0000313" key="2">
    <source>
        <dbReference type="Proteomes" id="UP000030655"/>
    </source>
</evidence>
<dbReference type="Proteomes" id="UP000030655">
    <property type="component" value="Unassembled WGS sequence"/>
</dbReference>
<reference evidence="1 2" key="2">
    <citation type="submission" date="2014-03" db="EMBL/GenBank/DDBJ databases">
        <title>The Genome Sequence of Anncaliia algerae insect isolate PRA339.</title>
        <authorList>
            <consortium name="The Broad Institute Genome Sequencing Platform"/>
            <consortium name="The Broad Institute Genome Sequencing Center for Infectious Disease"/>
            <person name="Cuomo C."/>
            <person name="Becnel J."/>
            <person name="Sanscrainte N."/>
            <person name="Walker B."/>
            <person name="Young S.K."/>
            <person name="Zeng Q."/>
            <person name="Gargeya S."/>
            <person name="Fitzgerald M."/>
            <person name="Haas B."/>
            <person name="Abouelleil A."/>
            <person name="Alvarado L."/>
            <person name="Arachchi H.M."/>
            <person name="Berlin A.M."/>
            <person name="Chapman S.B."/>
            <person name="Dewar J."/>
            <person name="Goldberg J."/>
            <person name="Griggs A."/>
            <person name="Gujja S."/>
            <person name="Hansen M."/>
            <person name="Howarth C."/>
            <person name="Imamovic A."/>
            <person name="Larimer J."/>
            <person name="McCowan C."/>
            <person name="Murphy C."/>
            <person name="Neiman D."/>
            <person name="Pearson M."/>
            <person name="Priest M."/>
            <person name="Roberts A."/>
            <person name="Saif S."/>
            <person name="Shea T."/>
            <person name="Sisk P."/>
            <person name="Sykes S."/>
            <person name="Wortman J."/>
            <person name="Nusbaum C."/>
            <person name="Birren B."/>
        </authorList>
    </citation>
    <scope>NUCLEOTIDE SEQUENCE [LARGE SCALE GENOMIC DNA]</scope>
    <source>
        <strain evidence="1 2">PRA339</strain>
    </source>
</reference>
<gene>
    <name evidence="1" type="ORF">H312_02960</name>
</gene>
<protein>
    <submittedName>
        <fullName evidence="1">Uncharacterized protein</fullName>
    </submittedName>
</protein>
<evidence type="ECO:0000313" key="1">
    <source>
        <dbReference type="EMBL" id="KCZ79654.1"/>
    </source>
</evidence>
<dbReference type="HOGENOM" id="CLU_044348_9_4_1"/>
<name>A0A059EY43_9MICR</name>
<dbReference type="AlphaFoldDB" id="A0A059EY43"/>
<sequence>MQVYSIKAALNSSPRTIERIMEKLNQKIPETNFESSKLGGPKFVVEKDKTM</sequence>
<dbReference type="EMBL" id="KK365243">
    <property type="protein sequence ID" value="KCZ79654.1"/>
    <property type="molecule type" value="Genomic_DNA"/>
</dbReference>